<dbReference type="EC" id="2.7.7.60" evidence="4"/>
<feature type="site" description="Positions MEP for the nucleophilic attack" evidence="4">
    <location>
        <position position="157"/>
    </location>
</feature>
<dbReference type="Pfam" id="PF01128">
    <property type="entry name" value="IspD"/>
    <property type="match status" value="1"/>
</dbReference>
<comment type="similarity">
    <text evidence="4">Belongs to the IspD/TarI cytidylyltransferase family. IspD subfamily.</text>
</comment>
<proteinExistence type="inferred from homology"/>
<keyword evidence="6" id="KW-1185">Reference proteome</keyword>
<comment type="catalytic activity">
    <reaction evidence="4">
        <text>2-C-methyl-D-erythritol 4-phosphate + CTP + H(+) = 4-CDP-2-C-methyl-D-erythritol + diphosphate</text>
        <dbReference type="Rhea" id="RHEA:13429"/>
        <dbReference type="ChEBI" id="CHEBI:15378"/>
        <dbReference type="ChEBI" id="CHEBI:33019"/>
        <dbReference type="ChEBI" id="CHEBI:37563"/>
        <dbReference type="ChEBI" id="CHEBI:57823"/>
        <dbReference type="ChEBI" id="CHEBI:58262"/>
        <dbReference type="EC" id="2.7.7.60"/>
    </reaction>
</comment>
<gene>
    <name evidence="4 5" type="primary">ispD</name>
    <name evidence="5" type="ORF">KTH90_10320</name>
</gene>
<organism evidence="5 6">
    <name type="scientific">Diplocloster modestus</name>
    <dbReference type="NCBI Taxonomy" id="2850322"/>
    <lineage>
        <taxon>Bacteria</taxon>
        <taxon>Bacillati</taxon>
        <taxon>Bacillota</taxon>
        <taxon>Clostridia</taxon>
        <taxon>Lachnospirales</taxon>
        <taxon>Lachnospiraceae</taxon>
        <taxon>Diplocloster</taxon>
    </lineage>
</organism>
<evidence type="ECO:0000313" key="5">
    <source>
        <dbReference type="EMBL" id="MBU9726406.1"/>
    </source>
</evidence>
<dbReference type="RefSeq" id="WP_238726764.1">
    <property type="nucleotide sequence ID" value="NZ_JAHQCX010000006.1"/>
</dbReference>
<dbReference type="Gene3D" id="3.90.550.10">
    <property type="entry name" value="Spore Coat Polysaccharide Biosynthesis Protein SpsA, Chain A"/>
    <property type="match status" value="1"/>
</dbReference>
<feature type="site" description="Transition state stabilizer" evidence="4">
    <location>
        <position position="25"/>
    </location>
</feature>
<keyword evidence="2 4" id="KW-0548">Nucleotidyltransferase</keyword>
<dbReference type="GO" id="GO:0050518">
    <property type="term" value="F:2-C-methyl-D-erythritol 4-phosphate cytidylyltransferase activity"/>
    <property type="evidence" value="ECO:0007669"/>
    <property type="project" value="UniProtKB-EC"/>
</dbReference>
<comment type="caution">
    <text evidence="5">The sequence shown here is derived from an EMBL/GenBank/DDBJ whole genome shotgun (WGS) entry which is preliminary data.</text>
</comment>
<dbReference type="PANTHER" id="PTHR32125">
    <property type="entry name" value="2-C-METHYL-D-ERYTHRITOL 4-PHOSPHATE CYTIDYLYLTRANSFERASE, CHLOROPLASTIC"/>
    <property type="match status" value="1"/>
</dbReference>
<dbReference type="NCBIfam" id="TIGR00453">
    <property type="entry name" value="ispD"/>
    <property type="match status" value="1"/>
</dbReference>
<evidence type="ECO:0000256" key="2">
    <source>
        <dbReference type="ARBA" id="ARBA00022695"/>
    </source>
</evidence>
<feature type="site" description="Transition state stabilizer" evidence="4">
    <location>
        <position position="18"/>
    </location>
</feature>
<evidence type="ECO:0000256" key="1">
    <source>
        <dbReference type="ARBA" id="ARBA00022679"/>
    </source>
</evidence>
<dbReference type="InterPro" id="IPR029044">
    <property type="entry name" value="Nucleotide-diphossugar_trans"/>
</dbReference>
<evidence type="ECO:0000256" key="3">
    <source>
        <dbReference type="ARBA" id="ARBA00023229"/>
    </source>
</evidence>
<dbReference type="PANTHER" id="PTHR32125:SF4">
    <property type="entry name" value="2-C-METHYL-D-ERYTHRITOL 4-PHOSPHATE CYTIDYLYLTRANSFERASE, CHLOROPLASTIC"/>
    <property type="match status" value="1"/>
</dbReference>
<evidence type="ECO:0000256" key="4">
    <source>
        <dbReference type="HAMAP-Rule" id="MF_00108"/>
    </source>
</evidence>
<name>A0ABS6K795_9FIRM</name>
<dbReference type="Proteomes" id="UP001314681">
    <property type="component" value="Unassembled WGS sequence"/>
</dbReference>
<dbReference type="InterPro" id="IPR001228">
    <property type="entry name" value="IspD"/>
</dbReference>
<dbReference type="InterPro" id="IPR034683">
    <property type="entry name" value="IspD/TarI"/>
</dbReference>
<protein>
    <recommendedName>
        <fullName evidence="4">2-C-methyl-D-erythritol 4-phosphate cytidylyltransferase</fullName>
        <ecNumber evidence="4">2.7.7.60</ecNumber>
    </recommendedName>
    <alternativeName>
        <fullName evidence="4">4-diphosphocytidyl-2C-methyl-D-erythritol synthase</fullName>
    </alternativeName>
    <alternativeName>
        <fullName evidence="4">MEP cytidylyltransferase</fullName>
        <shortName evidence="4">MCT</shortName>
    </alternativeName>
</protein>
<keyword evidence="1 4" id="KW-0808">Transferase</keyword>
<feature type="site" description="Positions MEP for the nucleophilic attack" evidence="4">
    <location>
        <position position="216"/>
    </location>
</feature>
<reference evidence="5 6" key="1">
    <citation type="submission" date="2021-06" db="EMBL/GenBank/DDBJ databases">
        <title>Description of novel taxa of the family Lachnospiraceae.</title>
        <authorList>
            <person name="Chaplin A.V."/>
            <person name="Sokolova S.R."/>
            <person name="Pikina A.P."/>
            <person name="Korzhanova M."/>
            <person name="Belova V."/>
            <person name="Korostin D."/>
            <person name="Efimov B.A."/>
        </authorList>
    </citation>
    <scope>NUCLEOTIDE SEQUENCE [LARGE SCALE GENOMIC DNA]</scope>
    <source>
        <strain evidence="5 6">ASD4241</strain>
    </source>
</reference>
<comment type="pathway">
    <text evidence="4">Isoprenoid biosynthesis; isopentenyl diphosphate biosynthesis via DXP pathway; isopentenyl diphosphate from 1-deoxy-D-xylulose 5-phosphate: step 2/6.</text>
</comment>
<evidence type="ECO:0000313" key="6">
    <source>
        <dbReference type="Proteomes" id="UP001314681"/>
    </source>
</evidence>
<accession>A0ABS6K795</accession>
<dbReference type="CDD" id="cd02516">
    <property type="entry name" value="CDP-ME_synthetase"/>
    <property type="match status" value="1"/>
</dbReference>
<keyword evidence="3 4" id="KW-0414">Isoprene biosynthesis</keyword>
<dbReference type="SUPFAM" id="SSF53448">
    <property type="entry name" value="Nucleotide-diphospho-sugar transferases"/>
    <property type="match status" value="1"/>
</dbReference>
<comment type="function">
    <text evidence="4">Catalyzes the formation of 4-diphosphocytidyl-2-C-methyl-D-erythritol from CTP and 2-C-methyl-D-erythritol 4-phosphate (MEP).</text>
</comment>
<dbReference type="EMBL" id="JAHQCX010000006">
    <property type="protein sequence ID" value="MBU9726406.1"/>
    <property type="molecule type" value="Genomic_DNA"/>
</dbReference>
<sequence>MKKDRCIAIVLAAGKGKRMGSETQKQYLLLKGKPMIYYSLDTFQKCELIDEIILVAGAGDEEYCQREIVEKYRFSKVVSVIPGGRERYHSVANGLHAITACDYVFIHDGARPFLTRDIIERSYVSVKKYQACVVGMRVKDTIKVVDSQSFAVDTPDRSALWLIQTPQVFSYDLIRKAYDLLLEQGDEACVTDDAMVAELLLGTKVRLVEGSYQNIKVTTPEDLKIAEVFCPQA</sequence>
<dbReference type="InterPro" id="IPR050088">
    <property type="entry name" value="IspD/TarI_cytidylyltransf_bact"/>
</dbReference>
<dbReference type="HAMAP" id="MF_00108">
    <property type="entry name" value="IspD"/>
    <property type="match status" value="1"/>
</dbReference>